<gene>
    <name evidence="1" type="ORF">KBTEX_01960</name>
</gene>
<dbReference type="AlphaFoldDB" id="A0A5B8RG23"/>
<accession>A0A5B8RG23</accession>
<name>A0A5B8RG23_9ZZZZ</name>
<reference evidence="1" key="1">
    <citation type="submission" date="2019-06" db="EMBL/GenBank/DDBJ databases">
        <authorList>
            <person name="Murdoch R.W."/>
            <person name="Fathepure B."/>
        </authorList>
    </citation>
    <scope>NUCLEOTIDE SEQUENCE</scope>
</reference>
<evidence type="ECO:0000313" key="1">
    <source>
        <dbReference type="EMBL" id="QEA05637.1"/>
    </source>
</evidence>
<sequence length="173" mass="19642">MALARDLLSQARQLAYREPKRPKQASLRRAVSTAYYALFHLLVDAAAREVVSGNDAEALRGRVARACDHNSMKKLCHAVANWDARQPPQALAEVMTHPPSDALRQVARAFADLQQARHEADYDLNRRFSRDHVGELLGKAERAFSAFEGLDRRAWERRVFVLGVVFHGRWNRA</sequence>
<organism evidence="1">
    <name type="scientific">uncultured organism</name>
    <dbReference type="NCBI Taxonomy" id="155900"/>
    <lineage>
        <taxon>unclassified sequences</taxon>
        <taxon>environmental samples</taxon>
    </lineage>
</organism>
<proteinExistence type="predicted"/>
<dbReference type="EMBL" id="MN079106">
    <property type="protein sequence ID" value="QEA05637.1"/>
    <property type="molecule type" value="Genomic_DNA"/>
</dbReference>
<protein>
    <recommendedName>
        <fullName evidence="2">HEPN domain-containing protein</fullName>
    </recommendedName>
</protein>
<dbReference type="Gene3D" id="1.20.120.330">
    <property type="entry name" value="Nucleotidyltransferases domain 2"/>
    <property type="match status" value="1"/>
</dbReference>
<evidence type="ECO:0008006" key="2">
    <source>
        <dbReference type="Google" id="ProtNLM"/>
    </source>
</evidence>